<evidence type="ECO:0000259" key="2">
    <source>
        <dbReference type="Pfam" id="PF18557"/>
    </source>
</evidence>
<evidence type="ECO:0000313" key="4">
    <source>
        <dbReference type="Proteomes" id="UP001197214"/>
    </source>
</evidence>
<feature type="region of interest" description="Disordered" evidence="1">
    <location>
        <begin position="1"/>
        <end position="35"/>
    </location>
</feature>
<keyword evidence="4" id="KW-1185">Reference proteome</keyword>
<dbReference type="Pfam" id="PF18557">
    <property type="entry name" value="NepR"/>
    <property type="match status" value="1"/>
</dbReference>
<organism evidence="3 4">
    <name type="scientific">Stakelama flava</name>
    <dbReference type="NCBI Taxonomy" id="2860338"/>
    <lineage>
        <taxon>Bacteria</taxon>
        <taxon>Pseudomonadati</taxon>
        <taxon>Pseudomonadota</taxon>
        <taxon>Alphaproteobacteria</taxon>
        <taxon>Sphingomonadales</taxon>
        <taxon>Sphingomonadaceae</taxon>
        <taxon>Stakelama</taxon>
    </lineage>
</organism>
<protein>
    <recommendedName>
        <fullName evidence="2">Anti-sigma factor NepR domain-containing protein</fullName>
    </recommendedName>
</protein>
<reference evidence="3 4" key="1">
    <citation type="submission" date="2021-07" db="EMBL/GenBank/DDBJ databases">
        <title>Stakelama flava sp. nov., a novel endophytic bacterium isolated from branch of Kandelia candel.</title>
        <authorList>
            <person name="Tuo L."/>
        </authorList>
    </citation>
    <scope>NUCLEOTIDE SEQUENCE [LARGE SCALE GENOMIC DNA]</scope>
    <source>
        <strain evidence="3 4">CBK3Z-3</strain>
    </source>
</reference>
<evidence type="ECO:0000256" key="1">
    <source>
        <dbReference type="SAM" id="MobiDB-lite"/>
    </source>
</evidence>
<comment type="caution">
    <text evidence="3">The sequence shown here is derived from an EMBL/GenBank/DDBJ whole genome shotgun (WGS) entry which is preliminary data.</text>
</comment>
<proteinExistence type="predicted"/>
<name>A0ABS6XHJ8_9SPHN</name>
<dbReference type="Proteomes" id="UP001197214">
    <property type="component" value="Unassembled WGS sequence"/>
</dbReference>
<dbReference type="EMBL" id="JAHWZX010000002">
    <property type="protein sequence ID" value="MBW4329699.1"/>
    <property type="molecule type" value="Genomic_DNA"/>
</dbReference>
<sequence length="61" mass="6639">MVRSDADRQESDDAAAKGGKPNPDRKTNPDADVGNALRAVYREAIDEDVPDDLMNLLKKLG</sequence>
<gene>
    <name evidence="3" type="ORF">KY084_02265</name>
</gene>
<evidence type="ECO:0000313" key="3">
    <source>
        <dbReference type="EMBL" id="MBW4329699.1"/>
    </source>
</evidence>
<feature type="compositionally biased region" description="Basic and acidic residues" evidence="1">
    <location>
        <begin position="1"/>
        <end position="15"/>
    </location>
</feature>
<accession>A0ABS6XHJ8</accession>
<dbReference type="InterPro" id="IPR041649">
    <property type="entry name" value="NepR"/>
</dbReference>
<feature type="domain" description="Anti-sigma factor NepR" evidence="2">
    <location>
        <begin position="31"/>
        <end position="60"/>
    </location>
</feature>